<dbReference type="Pfam" id="PF00400">
    <property type="entry name" value="WD40"/>
    <property type="match status" value="2"/>
</dbReference>
<dbReference type="InterPro" id="IPR036047">
    <property type="entry name" value="F-box-like_dom_sf"/>
</dbReference>
<dbReference type="OMA" id="RMEAVEC"/>
<sequence>MTVSVVGGDEYVCPFLFDFLTISELGRAASVCSTWRTNAADDELWREIYERTQGPWHRRGNSRLSFLGRLHDSLAGQDADGGAAAVSNTPPSTPADSSRGAPAAAEKAGETRSFPDWPRLRHGRWREELKANCCHVPAVELVKLDDHTDEVLDLKFSPDGTRLATCSRDMSILVYAIEAMPENHGSSKEGEKDDGPRKARASGANGGSGGGGGNGVDEMPRDGQNKLRPLGFKGLGVRLIHRLRRSATASVCRIFWSPCGRFILSCLEEPHGNPFIPSSSELWDAWHGQRLSRCRSQPFDVHAAWMPDGEHFVAGLDLTWDETDDTVPYTQTFAIRRRPTPITRGGSTAPASSASKAALEAHGLGGGMAISAISANAARLEQDSIAIDANSARAEQDSMAIDANSTGVEHRGLSSTHEHKRGSIDTTAAALTDDFAAAAAPAEGSNVAGVSKPSAAGGGGGHAEGPSAMGVSEGVGWGEEAMSFSSCLSSSSSTLTLLHLGEAQQSATGVGDPAGGGKAGEGGSAASIPVSATGEVAGIMWVDPGLEGKGSPAQASVTDETAVESGGGPREELPAHDMSVSLPEEEAVAPAGAAAAAASAAAAAPSFGSPFSPPPLEPVSSHGGSSNEGEETMQPWGCLGGDSHPTPLIQYPFEPSASSGGGGAHANGGDGGGLFDLNVGVGIAAVEGGGGGGGGGGGEDEEGGVEWVMQGGEVIAQVDDGGDAAGRRGSAQPSQELRAFFPSNSGSWACVATGDTPMMCHRVAFIPLGEARASPPKSTSTRPAAISPGDPGVSDDDDDGGGSGDDEKDVFIRVLRSGSGGDAASLQPKVTARRMEAVECGGAVLSLSVTRDDRFIMVNVRPFMKGALDKLHRPEGRHTAPEISNEIELQVWDVATKKLAFKLGGHHAFTTKDCPFLIMAAQSAADPFGDYVCSGSEEHRVFVWHLRHRLLLGVLKGHEDVVNSVSWNPKYPGMMSSCSDDGTAIIWGPRVR</sequence>
<dbReference type="AlphaFoldDB" id="D7G5J6"/>
<feature type="compositionally biased region" description="Gly residues" evidence="2">
    <location>
        <begin position="204"/>
        <end position="215"/>
    </location>
</feature>
<protein>
    <recommendedName>
        <fullName evidence="3">F-box domain-containing protein</fullName>
    </recommendedName>
</protein>
<dbReference type="GO" id="GO:0019005">
    <property type="term" value="C:SCF ubiquitin ligase complex"/>
    <property type="evidence" value="ECO:0007669"/>
    <property type="project" value="InterPro"/>
</dbReference>
<dbReference type="SMART" id="SM00320">
    <property type="entry name" value="WD40"/>
    <property type="match status" value="3"/>
</dbReference>
<feature type="region of interest" description="Disordered" evidence="2">
    <location>
        <begin position="506"/>
        <end position="525"/>
    </location>
</feature>
<name>D7G5J6_ECTSI</name>
<dbReference type="GO" id="GO:0080008">
    <property type="term" value="C:Cul4-RING E3 ubiquitin ligase complex"/>
    <property type="evidence" value="ECO:0007669"/>
    <property type="project" value="InterPro"/>
</dbReference>
<dbReference type="OrthoDB" id="972532at2759"/>
<dbReference type="PANTHER" id="PTHR20995">
    <property type="entry name" value="F-BOX/WD REPEAT-CONTAINING PROTEIN 5"/>
    <property type="match status" value="1"/>
</dbReference>
<dbReference type="InterPro" id="IPR015943">
    <property type="entry name" value="WD40/YVTN_repeat-like_dom_sf"/>
</dbReference>
<dbReference type="eggNOG" id="KOG0293">
    <property type="taxonomic scope" value="Eukaryota"/>
</dbReference>
<dbReference type="PANTHER" id="PTHR20995:SF17">
    <property type="entry name" value="F-BOX_WD REPEAT-CONTAINING PROTEIN 5"/>
    <property type="match status" value="1"/>
</dbReference>
<organism evidence="4 5">
    <name type="scientific">Ectocarpus siliculosus</name>
    <name type="common">Brown alga</name>
    <name type="synonym">Conferva siliculosa</name>
    <dbReference type="NCBI Taxonomy" id="2880"/>
    <lineage>
        <taxon>Eukaryota</taxon>
        <taxon>Sar</taxon>
        <taxon>Stramenopiles</taxon>
        <taxon>Ochrophyta</taxon>
        <taxon>PX clade</taxon>
        <taxon>Phaeophyceae</taxon>
        <taxon>Ectocarpales</taxon>
        <taxon>Ectocarpaceae</taxon>
        <taxon>Ectocarpus</taxon>
    </lineage>
</organism>
<feature type="region of interest" description="Disordered" evidence="2">
    <location>
        <begin position="183"/>
        <end position="227"/>
    </location>
</feature>
<keyword evidence="5" id="KW-1185">Reference proteome</keyword>
<keyword evidence="1" id="KW-0853">WD repeat</keyword>
<feature type="region of interest" description="Disordered" evidence="2">
    <location>
        <begin position="604"/>
        <end position="667"/>
    </location>
</feature>
<feature type="compositionally biased region" description="Low complexity" evidence="2">
    <location>
        <begin position="442"/>
        <end position="455"/>
    </location>
</feature>
<dbReference type="InParanoid" id="D7G5J6"/>
<feature type="compositionally biased region" description="Acidic residues" evidence="2">
    <location>
        <begin position="793"/>
        <end position="807"/>
    </location>
</feature>
<dbReference type="Pfam" id="PF12937">
    <property type="entry name" value="F-box-like"/>
    <property type="match status" value="1"/>
</dbReference>
<gene>
    <name evidence="4" type="ORF">Esi_0065_0103</name>
</gene>
<dbReference type="EMBL" id="FN649746">
    <property type="protein sequence ID" value="CBJ27319.1"/>
    <property type="molecule type" value="Genomic_DNA"/>
</dbReference>
<feature type="region of interest" description="Disordered" evidence="2">
    <location>
        <begin position="771"/>
        <end position="807"/>
    </location>
</feature>
<evidence type="ECO:0000313" key="5">
    <source>
        <dbReference type="Proteomes" id="UP000002630"/>
    </source>
</evidence>
<feature type="region of interest" description="Disordered" evidence="2">
    <location>
        <begin position="546"/>
        <end position="575"/>
    </location>
</feature>
<dbReference type="GO" id="GO:0016567">
    <property type="term" value="P:protein ubiquitination"/>
    <property type="evidence" value="ECO:0007669"/>
    <property type="project" value="InterPro"/>
</dbReference>
<dbReference type="PROSITE" id="PS50082">
    <property type="entry name" value="WD_REPEATS_2"/>
    <property type="match status" value="2"/>
</dbReference>
<dbReference type="STRING" id="2880.D7G5J6"/>
<feature type="compositionally biased region" description="Basic and acidic residues" evidence="2">
    <location>
        <begin position="185"/>
        <end position="197"/>
    </location>
</feature>
<evidence type="ECO:0000256" key="2">
    <source>
        <dbReference type="SAM" id="MobiDB-lite"/>
    </source>
</evidence>
<feature type="domain" description="F-box" evidence="3">
    <location>
        <begin position="17"/>
        <end position="50"/>
    </location>
</feature>
<reference evidence="4 5" key="1">
    <citation type="journal article" date="2010" name="Nature">
        <title>The Ectocarpus genome and the independent evolution of multicellularity in brown algae.</title>
        <authorList>
            <person name="Cock J.M."/>
            <person name="Sterck L."/>
            <person name="Rouze P."/>
            <person name="Scornet D."/>
            <person name="Allen A.E."/>
            <person name="Amoutzias G."/>
            <person name="Anthouard V."/>
            <person name="Artiguenave F."/>
            <person name="Aury J.M."/>
            <person name="Badger J.H."/>
            <person name="Beszteri B."/>
            <person name="Billiau K."/>
            <person name="Bonnet E."/>
            <person name="Bothwell J.H."/>
            <person name="Bowler C."/>
            <person name="Boyen C."/>
            <person name="Brownlee C."/>
            <person name="Carrano C.J."/>
            <person name="Charrier B."/>
            <person name="Cho G.Y."/>
            <person name="Coelho S.M."/>
            <person name="Collen J."/>
            <person name="Corre E."/>
            <person name="Da Silva C."/>
            <person name="Delage L."/>
            <person name="Delaroque N."/>
            <person name="Dittami S.M."/>
            <person name="Doulbeau S."/>
            <person name="Elias M."/>
            <person name="Farnham G."/>
            <person name="Gachon C.M."/>
            <person name="Gschloessl B."/>
            <person name="Heesch S."/>
            <person name="Jabbari K."/>
            <person name="Jubin C."/>
            <person name="Kawai H."/>
            <person name="Kimura K."/>
            <person name="Kloareg B."/>
            <person name="Kupper F.C."/>
            <person name="Lang D."/>
            <person name="Le Bail A."/>
            <person name="Leblanc C."/>
            <person name="Lerouge P."/>
            <person name="Lohr M."/>
            <person name="Lopez P.J."/>
            <person name="Martens C."/>
            <person name="Maumus F."/>
            <person name="Michel G."/>
            <person name="Miranda-Saavedra D."/>
            <person name="Morales J."/>
            <person name="Moreau H."/>
            <person name="Motomura T."/>
            <person name="Nagasato C."/>
            <person name="Napoli C.A."/>
            <person name="Nelson D.R."/>
            <person name="Nyvall-Collen P."/>
            <person name="Peters A.F."/>
            <person name="Pommier C."/>
            <person name="Potin P."/>
            <person name="Poulain J."/>
            <person name="Quesneville H."/>
            <person name="Read B."/>
            <person name="Rensing S.A."/>
            <person name="Ritter A."/>
            <person name="Rousvoal S."/>
            <person name="Samanta M."/>
            <person name="Samson G."/>
            <person name="Schroeder D.C."/>
            <person name="Segurens B."/>
            <person name="Strittmatter M."/>
            <person name="Tonon T."/>
            <person name="Tregear J.W."/>
            <person name="Valentin K."/>
            <person name="von Dassow P."/>
            <person name="Yamagishi T."/>
            <person name="Van de Peer Y."/>
            <person name="Wincker P."/>
        </authorList>
    </citation>
    <scope>NUCLEOTIDE SEQUENCE [LARGE SCALE GENOMIC DNA]</scope>
    <source>
        <strain evidence="5">Ec32 / CCAP1310/4</strain>
    </source>
</reference>
<dbReference type="EMBL" id="FN648874">
    <property type="protein sequence ID" value="CBJ27319.1"/>
    <property type="molecule type" value="Genomic_DNA"/>
</dbReference>
<dbReference type="InterPro" id="IPR001810">
    <property type="entry name" value="F-box_dom"/>
</dbReference>
<feature type="compositionally biased region" description="Polar residues" evidence="2">
    <location>
        <begin position="86"/>
        <end position="96"/>
    </location>
</feature>
<dbReference type="PROSITE" id="PS50294">
    <property type="entry name" value="WD_REPEATS_REGION"/>
    <property type="match status" value="2"/>
</dbReference>
<feature type="compositionally biased region" description="Low complexity" evidence="2">
    <location>
        <begin position="618"/>
        <end position="627"/>
    </location>
</feature>
<proteinExistence type="predicted"/>
<evidence type="ECO:0000259" key="3">
    <source>
        <dbReference type="Pfam" id="PF12937"/>
    </source>
</evidence>
<accession>D7G5J6</accession>
<feature type="repeat" description="WD" evidence="1">
    <location>
        <begin position="955"/>
        <end position="992"/>
    </location>
</feature>
<dbReference type="Proteomes" id="UP000002630">
    <property type="component" value="Linkage Group LG21"/>
</dbReference>
<dbReference type="Gene3D" id="2.130.10.10">
    <property type="entry name" value="YVTN repeat-like/Quinoprotein amine dehydrogenase"/>
    <property type="match status" value="2"/>
</dbReference>
<feature type="compositionally biased region" description="Gly residues" evidence="2">
    <location>
        <begin position="512"/>
        <end position="523"/>
    </location>
</feature>
<dbReference type="SUPFAM" id="SSF50993">
    <property type="entry name" value="Peptidase/esterase 'gauge' domain"/>
    <property type="match status" value="1"/>
</dbReference>
<evidence type="ECO:0000256" key="1">
    <source>
        <dbReference type="PROSITE-ProRule" id="PRU00221"/>
    </source>
</evidence>
<dbReference type="InterPro" id="IPR042508">
    <property type="entry name" value="FBXW5"/>
</dbReference>
<dbReference type="InterPro" id="IPR001680">
    <property type="entry name" value="WD40_rpt"/>
</dbReference>
<feature type="region of interest" description="Disordered" evidence="2">
    <location>
        <begin position="78"/>
        <end position="118"/>
    </location>
</feature>
<feature type="repeat" description="WD" evidence="1">
    <location>
        <begin position="144"/>
        <end position="178"/>
    </location>
</feature>
<dbReference type="SUPFAM" id="SSF81383">
    <property type="entry name" value="F-box domain"/>
    <property type="match status" value="1"/>
</dbReference>
<feature type="region of interest" description="Disordered" evidence="2">
    <location>
        <begin position="442"/>
        <end position="474"/>
    </location>
</feature>
<dbReference type="Gene3D" id="1.20.1280.50">
    <property type="match status" value="1"/>
</dbReference>
<evidence type="ECO:0000313" key="4">
    <source>
        <dbReference type="EMBL" id="CBJ27319.1"/>
    </source>
</evidence>